<sequence>LALLEMPPPKTSGKSLKSESILQAVILLLITLMIGHEYVKMESPIKAITIVTPEARLFGDALRELDAK</sequence>
<dbReference type="AlphaFoldDB" id="A0A9N9PJ76"/>
<accession>A0A9N9PJ76</accession>
<keyword evidence="1" id="KW-0472">Membrane</keyword>
<evidence type="ECO:0000256" key="1">
    <source>
        <dbReference type="SAM" id="Phobius"/>
    </source>
</evidence>
<organism evidence="2 3">
    <name type="scientific">Cetraspora pellucida</name>
    <dbReference type="NCBI Taxonomy" id="1433469"/>
    <lineage>
        <taxon>Eukaryota</taxon>
        <taxon>Fungi</taxon>
        <taxon>Fungi incertae sedis</taxon>
        <taxon>Mucoromycota</taxon>
        <taxon>Glomeromycotina</taxon>
        <taxon>Glomeromycetes</taxon>
        <taxon>Diversisporales</taxon>
        <taxon>Gigasporaceae</taxon>
        <taxon>Cetraspora</taxon>
    </lineage>
</organism>
<keyword evidence="1" id="KW-0812">Transmembrane</keyword>
<protein>
    <submittedName>
        <fullName evidence="2">7620_t:CDS:1</fullName>
    </submittedName>
</protein>
<gene>
    <name evidence="2" type="ORF">CPELLU_LOCUS21764</name>
</gene>
<keyword evidence="1" id="KW-1133">Transmembrane helix</keyword>
<evidence type="ECO:0000313" key="2">
    <source>
        <dbReference type="EMBL" id="CAG8838876.1"/>
    </source>
</evidence>
<reference evidence="2" key="1">
    <citation type="submission" date="2021-06" db="EMBL/GenBank/DDBJ databases">
        <authorList>
            <person name="Kallberg Y."/>
            <person name="Tangrot J."/>
            <person name="Rosling A."/>
        </authorList>
    </citation>
    <scope>NUCLEOTIDE SEQUENCE</scope>
    <source>
        <strain evidence="2">FL966</strain>
    </source>
</reference>
<proteinExistence type="predicted"/>
<evidence type="ECO:0000313" key="3">
    <source>
        <dbReference type="Proteomes" id="UP000789759"/>
    </source>
</evidence>
<dbReference type="EMBL" id="CAJVQA010085577">
    <property type="protein sequence ID" value="CAG8838876.1"/>
    <property type="molecule type" value="Genomic_DNA"/>
</dbReference>
<dbReference type="Proteomes" id="UP000789759">
    <property type="component" value="Unassembled WGS sequence"/>
</dbReference>
<feature type="transmembrane region" description="Helical" evidence="1">
    <location>
        <begin position="20"/>
        <end position="39"/>
    </location>
</feature>
<feature type="non-terminal residue" evidence="2">
    <location>
        <position position="1"/>
    </location>
</feature>
<comment type="caution">
    <text evidence="2">The sequence shown here is derived from an EMBL/GenBank/DDBJ whole genome shotgun (WGS) entry which is preliminary data.</text>
</comment>
<feature type="non-terminal residue" evidence="2">
    <location>
        <position position="68"/>
    </location>
</feature>
<name>A0A9N9PJ76_9GLOM</name>
<keyword evidence="3" id="KW-1185">Reference proteome</keyword>